<evidence type="ECO:0000313" key="11">
    <source>
        <dbReference type="Proteomes" id="UP001054889"/>
    </source>
</evidence>
<feature type="transmembrane region" description="Helical" evidence="8">
    <location>
        <begin position="176"/>
        <end position="194"/>
    </location>
</feature>
<dbReference type="Pfam" id="PF06749">
    <property type="entry name" value="DUF1218"/>
    <property type="match status" value="1"/>
</dbReference>
<dbReference type="Proteomes" id="UP001054889">
    <property type="component" value="Unassembled WGS sequence"/>
</dbReference>
<keyword evidence="11" id="KW-1185">Reference proteome</keyword>
<evidence type="ECO:0000256" key="9">
    <source>
        <dbReference type="SAM" id="SignalP"/>
    </source>
</evidence>
<dbReference type="PANTHER" id="PTHR31769">
    <property type="entry name" value="OS07G0462200 PROTEIN-RELATED"/>
    <property type="match status" value="1"/>
</dbReference>
<dbReference type="InterPro" id="IPR052222">
    <property type="entry name" value="DESIGUAL"/>
</dbReference>
<feature type="compositionally biased region" description="Pro residues" evidence="7">
    <location>
        <begin position="234"/>
        <end position="243"/>
    </location>
</feature>
<dbReference type="InterPro" id="IPR009606">
    <property type="entry name" value="DEAL/Modifying_wall_lignin1/2"/>
</dbReference>
<evidence type="ECO:0000256" key="1">
    <source>
        <dbReference type="ARBA" id="ARBA00004127"/>
    </source>
</evidence>
<dbReference type="GO" id="GO:0012505">
    <property type="term" value="C:endomembrane system"/>
    <property type="evidence" value="ECO:0007669"/>
    <property type="project" value="UniProtKB-SubCell"/>
</dbReference>
<keyword evidence="3 9" id="KW-0732">Signal</keyword>
<feature type="transmembrane region" description="Helical" evidence="8">
    <location>
        <begin position="126"/>
        <end position="147"/>
    </location>
</feature>
<comment type="subcellular location">
    <subcellularLocation>
        <location evidence="1">Endomembrane system</location>
        <topology evidence="1">Multi-pass membrane protein</topology>
    </subcellularLocation>
</comment>
<feature type="compositionally biased region" description="Low complexity" evidence="7">
    <location>
        <begin position="264"/>
        <end position="274"/>
    </location>
</feature>
<reference evidence="10" key="2">
    <citation type="submission" date="2021-12" db="EMBL/GenBank/DDBJ databases">
        <title>Resequencing data analysis of finger millet.</title>
        <authorList>
            <person name="Hatakeyama M."/>
            <person name="Aluri S."/>
            <person name="Balachadran M.T."/>
            <person name="Sivarajan S.R."/>
            <person name="Poveda L."/>
            <person name="Shimizu-Inatsugi R."/>
            <person name="Schlapbach R."/>
            <person name="Sreeman S.M."/>
            <person name="Shimizu K.K."/>
        </authorList>
    </citation>
    <scope>NUCLEOTIDE SEQUENCE</scope>
</reference>
<name>A0AAV5BSH0_ELECO</name>
<evidence type="ECO:0000256" key="3">
    <source>
        <dbReference type="ARBA" id="ARBA00022729"/>
    </source>
</evidence>
<evidence type="ECO:0000256" key="8">
    <source>
        <dbReference type="SAM" id="Phobius"/>
    </source>
</evidence>
<proteinExistence type="inferred from homology"/>
<evidence type="ECO:0000256" key="4">
    <source>
        <dbReference type="ARBA" id="ARBA00022989"/>
    </source>
</evidence>
<feature type="signal peptide" evidence="9">
    <location>
        <begin position="1"/>
        <end position="20"/>
    </location>
</feature>
<feature type="region of interest" description="Disordered" evidence="7">
    <location>
        <begin position="204"/>
        <end position="274"/>
    </location>
</feature>
<comment type="similarity">
    <text evidence="6">Belongs to the DESIGUAL family.</text>
</comment>
<keyword evidence="5 8" id="KW-0472">Membrane</keyword>
<protein>
    <submittedName>
        <fullName evidence="10">Uncharacterized protein</fullName>
    </submittedName>
</protein>
<reference evidence="10" key="1">
    <citation type="journal article" date="2018" name="DNA Res.">
        <title>Multiple hybrid de novo genome assembly of finger millet, an orphan allotetraploid crop.</title>
        <authorList>
            <person name="Hatakeyama M."/>
            <person name="Aluri S."/>
            <person name="Balachadran M.T."/>
            <person name="Sivarajan S.R."/>
            <person name="Patrignani A."/>
            <person name="Gruter S."/>
            <person name="Poveda L."/>
            <person name="Shimizu-Inatsugi R."/>
            <person name="Baeten J."/>
            <person name="Francoijs K.J."/>
            <person name="Nataraja K.N."/>
            <person name="Reddy Y.A.N."/>
            <person name="Phadnis S."/>
            <person name="Ravikumar R.L."/>
            <person name="Schlapbach R."/>
            <person name="Sreeman S.M."/>
            <person name="Shimizu K.K."/>
        </authorList>
    </citation>
    <scope>NUCLEOTIDE SEQUENCE</scope>
</reference>
<dbReference type="AlphaFoldDB" id="A0AAV5BSH0"/>
<evidence type="ECO:0000256" key="2">
    <source>
        <dbReference type="ARBA" id="ARBA00022692"/>
    </source>
</evidence>
<evidence type="ECO:0000256" key="6">
    <source>
        <dbReference type="ARBA" id="ARBA00029467"/>
    </source>
</evidence>
<comment type="caution">
    <text evidence="10">The sequence shown here is derived from an EMBL/GenBank/DDBJ whole genome shotgun (WGS) entry which is preliminary data.</text>
</comment>
<keyword evidence="4 8" id="KW-1133">Transmembrane helix</keyword>
<organism evidence="10 11">
    <name type="scientific">Eleusine coracana subsp. coracana</name>
    <dbReference type="NCBI Taxonomy" id="191504"/>
    <lineage>
        <taxon>Eukaryota</taxon>
        <taxon>Viridiplantae</taxon>
        <taxon>Streptophyta</taxon>
        <taxon>Embryophyta</taxon>
        <taxon>Tracheophyta</taxon>
        <taxon>Spermatophyta</taxon>
        <taxon>Magnoliopsida</taxon>
        <taxon>Liliopsida</taxon>
        <taxon>Poales</taxon>
        <taxon>Poaceae</taxon>
        <taxon>PACMAD clade</taxon>
        <taxon>Chloridoideae</taxon>
        <taxon>Cynodonteae</taxon>
        <taxon>Eleusininae</taxon>
        <taxon>Eleusine</taxon>
    </lineage>
</organism>
<feature type="compositionally biased region" description="Low complexity" evidence="7">
    <location>
        <begin position="244"/>
        <end position="257"/>
    </location>
</feature>
<accession>A0AAV5BSH0</accession>
<evidence type="ECO:0000313" key="10">
    <source>
        <dbReference type="EMBL" id="GJM88690.1"/>
    </source>
</evidence>
<evidence type="ECO:0000256" key="5">
    <source>
        <dbReference type="ARBA" id="ARBA00023136"/>
    </source>
</evidence>
<feature type="transmembrane region" description="Helical" evidence="8">
    <location>
        <begin position="36"/>
        <end position="59"/>
    </location>
</feature>
<evidence type="ECO:0000256" key="7">
    <source>
        <dbReference type="SAM" id="MobiDB-lite"/>
    </source>
</evidence>
<dbReference type="EMBL" id="BQKI01000002">
    <property type="protein sequence ID" value="GJM88690.1"/>
    <property type="molecule type" value="Genomic_DNA"/>
</dbReference>
<sequence>MRRKAAVALVELLCGHSAAAASLPRRSAPLDVMRTGAIIIVSAVVALFGVASAVLGFIAEATRLKPDDIGVTRSRCVYPANPAFVLALCAAFLLGVAQIIASAAGGCCGCCRPRATGYRAPKSKRFLGIIVSILSWIAALIAIAFYLQGAAWNAPVTRGGADGGCYYLKPGVFRRAAVLSLVAAVLGIVSYILLTRRPHGMAPGAGYGPKPDGHYPPPGVGMQHQYPAGQPGYGQPPYPPPPAQAGAYGQAPTNQPYAAPPAPAAGQGHAYANV</sequence>
<keyword evidence="2 8" id="KW-0812">Transmembrane</keyword>
<gene>
    <name evidence="10" type="primary">ga04784</name>
    <name evidence="10" type="ORF">PR202_ga04784</name>
</gene>
<feature type="chain" id="PRO_5043943814" evidence="9">
    <location>
        <begin position="21"/>
        <end position="274"/>
    </location>
</feature>